<comment type="subcellular location">
    <subcellularLocation>
        <location evidence="1">Golgi apparatus membrane</location>
        <topology evidence="1">Single-pass type II membrane protein</topology>
    </subcellularLocation>
</comment>
<dbReference type="PANTHER" id="PTHR13572:SF4">
    <property type="entry name" value="RE57134P"/>
    <property type="match status" value="1"/>
</dbReference>
<dbReference type="InterPro" id="IPR036439">
    <property type="entry name" value="Dockerin_dom_sf"/>
</dbReference>
<proteinExistence type="predicted"/>
<dbReference type="Gene3D" id="1.10.1330.10">
    <property type="entry name" value="Dockerin domain"/>
    <property type="match status" value="1"/>
</dbReference>
<evidence type="ECO:0000256" key="4">
    <source>
        <dbReference type="ARBA" id="ARBA00022968"/>
    </source>
</evidence>
<dbReference type="Gene3D" id="3.20.20.80">
    <property type="entry name" value="Glycosidases"/>
    <property type="match status" value="1"/>
</dbReference>
<keyword evidence="6" id="KW-0333">Golgi apparatus</keyword>
<evidence type="ECO:0000256" key="1">
    <source>
        <dbReference type="ARBA" id="ARBA00004323"/>
    </source>
</evidence>
<dbReference type="KEGG" id="lpav:PLANPX_5437"/>
<evidence type="ECO:0000256" key="3">
    <source>
        <dbReference type="ARBA" id="ARBA00022801"/>
    </source>
</evidence>
<keyword evidence="10" id="KW-1185">Reference proteome</keyword>
<dbReference type="CDD" id="cd11575">
    <property type="entry name" value="GH99_GH71_like_3"/>
    <property type="match status" value="1"/>
</dbReference>
<organism evidence="9 10">
    <name type="scientific">Lacipirellula parvula</name>
    <dbReference type="NCBI Taxonomy" id="2650471"/>
    <lineage>
        <taxon>Bacteria</taxon>
        <taxon>Pseudomonadati</taxon>
        <taxon>Planctomycetota</taxon>
        <taxon>Planctomycetia</taxon>
        <taxon>Pirellulales</taxon>
        <taxon>Lacipirellulaceae</taxon>
        <taxon>Lacipirellula</taxon>
    </lineage>
</organism>
<protein>
    <submittedName>
        <fullName evidence="9">Endo-alpha-mannosidase</fullName>
    </submittedName>
</protein>
<dbReference type="EMBL" id="AP021861">
    <property type="protein sequence ID" value="BBO35825.1"/>
    <property type="molecule type" value="Genomic_DNA"/>
</dbReference>
<keyword evidence="2" id="KW-0812">Transmembrane</keyword>
<evidence type="ECO:0000313" key="10">
    <source>
        <dbReference type="Proteomes" id="UP000326837"/>
    </source>
</evidence>
<dbReference type="NCBIfam" id="TIGR02595">
    <property type="entry name" value="PEP_CTERM"/>
    <property type="match status" value="1"/>
</dbReference>
<reference evidence="10" key="1">
    <citation type="submission" date="2019-10" db="EMBL/GenBank/DDBJ databases">
        <title>Lacipirellula parvula gen. nov., sp. nov., representing a lineage of planctomycetes widespread in freshwater anoxic habitats, and description of the family Lacipirellulaceae.</title>
        <authorList>
            <person name="Dedysh S.N."/>
            <person name="Kulichevskaya I.S."/>
            <person name="Beletsky A.V."/>
            <person name="Rakitin A.L."/>
            <person name="Mardanov A.V."/>
            <person name="Ivanova A.A."/>
            <person name="Saltykova V.X."/>
            <person name="Rijpstra W.I.C."/>
            <person name="Sinninghe Damste J.S."/>
            <person name="Ravin N.V."/>
        </authorList>
    </citation>
    <scope>NUCLEOTIDE SEQUENCE [LARGE SCALE GENOMIC DNA]</scope>
    <source>
        <strain evidence="10">PX69</strain>
    </source>
</reference>
<evidence type="ECO:0000256" key="7">
    <source>
        <dbReference type="ARBA" id="ARBA00023136"/>
    </source>
</evidence>
<dbReference type="Pfam" id="PF16317">
    <property type="entry name" value="Glyco_hydro_99"/>
    <property type="match status" value="1"/>
</dbReference>
<dbReference type="InterPro" id="IPR002105">
    <property type="entry name" value="Dockerin_1_rpt"/>
</dbReference>
<evidence type="ECO:0000256" key="2">
    <source>
        <dbReference type="ARBA" id="ARBA00022692"/>
    </source>
</evidence>
<keyword evidence="3" id="KW-0378">Hydrolase</keyword>
<evidence type="ECO:0000256" key="8">
    <source>
        <dbReference type="SAM" id="SignalP"/>
    </source>
</evidence>
<evidence type="ECO:0000256" key="6">
    <source>
        <dbReference type="ARBA" id="ARBA00023034"/>
    </source>
</evidence>
<keyword evidence="4" id="KW-0735">Signal-anchor</keyword>
<accession>A0A5K7XHG0</accession>
<evidence type="ECO:0000313" key="9">
    <source>
        <dbReference type="EMBL" id="BBO35825.1"/>
    </source>
</evidence>
<evidence type="ECO:0000256" key="5">
    <source>
        <dbReference type="ARBA" id="ARBA00022989"/>
    </source>
</evidence>
<sequence length="500" mass="55066">MIGNAPLSRLLRSLPLLAALLIAASSLRVVVAADPVKTNPAKVYMHYMPWFETPATLGGSAWGWHWKMSNKNPNVVDSQGRRQIAAHYYPKIGPYASRDADVIEYHLLLMKMSGVDGVMVNWYGVQGSNGDINDLLNSSNAIIAQTNDFGLDYNVVLEDRFSTNISQAKANVAYLRDNYFNDPNYIRINADNDPLLNVFGPIAFQQPAQWTEILGQAGEPVDFQTLWYERNDAGVNADGEYAWIYQDASRTYDQHVEDFYKFRATASGSFGGVAFPGFNDYYVQGGVGDIIPFDIPHNNGQVLDRTLSLANQYASKLDFVQLATWNDFGEGTMFEPTVETGYDYLLKLQDFTGVEYGEAELELVFQLYRARKAYAGDAAKQTLLDNAAALLNDLQISDARSIIDNLLPPGDFDGNGTVDGADFLVWQRENGSTGYYPLKQNAADGNADGVVDDADLDLWRQYLGFVSTSIGAAAAAAVPEPAALPLILAAAAFCGLRRRR</sequence>
<dbReference type="Proteomes" id="UP000326837">
    <property type="component" value="Chromosome"/>
</dbReference>
<dbReference type="Pfam" id="PF00404">
    <property type="entry name" value="Dockerin_1"/>
    <property type="match status" value="1"/>
</dbReference>
<feature type="chain" id="PRO_5024795286" evidence="8">
    <location>
        <begin position="19"/>
        <end position="500"/>
    </location>
</feature>
<name>A0A5K7XHG0_9BACT</name>
<keyword evidence="7" id="KW-0472">Membrane</keyword>
<dbReference type="InterPro" id="IPR013424">
    <property type="entry name" value="Ice-binding_C"/>
</dbReference>
<keyword evidence="5" id="KW-1133">Transmembrane helix</keyword>
<dbReference type="InterPro" id="IPR018247">
    <property type="entry name" value="EF_Hand_1_Ca_BS"/>
</dbReference>
<dbReference type="SUPFAM" id="SSF63446">
    <property type="entry name" value="Type I dockerin domain"/>
    <property type="match status" value="1"/>
</dbReference>
<dbReference type="GO" id="GO:0004559">
    <property type="term" value="F:alpha-mannosidase activity"/>
    <property type="evidence" value="ECO:0007669"/>
    <property type="project" value="TreeGrafter"/>
</dbReference>
<keyword evidence="8" id="KW-0732">Signal</keyword>
<dbReference type="GO" id="GO:0000272">
    <property type="term" value="P:polysaccharide catabolic process"/>
    <property type="evidence" value="ECO:0007669"/>
    <property type="project" value="InterPro"/>
</dbReference>
<dbReference type="AlphaFoldDB" id="A0A5K7XHG0"/>
<dbReference type="PROSITE" id="PS00018">
    <property type="entry name" value="EF_HAND_1"/>
    <property type="match status" value="1"/>
</dbReference>
<gene>
    <name evidence="9" type="ORF">PLANPX_5437</name>
</gene>
<feature type="signal peptide" evidence="8">
    <location>
        <begin position="1"/>
        <end position="18"/>
    </location>
</feature>
<dbReference type="InterPro" id="IPR026071">
    <property type="entry name" value="Glyco_Hydrolase_99"/>
</dbReference>
<dbReference type="PANTHER" id="PTHR13572">
    <property type="entry name" value="ENDO-ALPHA-1,2-MANNOSIDASE"/>
    <property type="match status" value="1"/>
</dbReference>